<organism evidence="2 3">
    <name type="scientific">Aerophobetes bacterium</name>
    <dbReference type="NCBI Taxonomy" id="2030807"/>
    <lineage>
        <taxon>Bacteria</taxon>
        <taxon>Candidatus Aerophobota</taxon>
    </lineage>
</organism>
<name>A0A523ZIC4_UNCAE</name>
<feature type="transmembrane region" description="Helical" evidence="1">
    <location>
        <begin position="71"/>
        <end position="95"/>
    </location>
</feature>
<feature type="transmembrane region" description="Helical" evidence="1">
    <location>
        <begin position="143"/>
        <end position="163"/>
    </location>
</feature>
<feature type="transmembrane region" description="Helical" evidence="1">
    <location>
        <begin position="115"/>
        <end position="131"/>
    </location>
</feature>
<keyword evidence="1" id="KW-1133">Transmembrane helix</keyword>
<comment type="caution">
    <text evidence="2">The sequence shown here is derived from an EMBL/GenBank/DDBJ whole genome shotgun (WGS) entry which is preliminary data.</text>
</comment>
<accession>A0A523ZIC4</accession>
<reference evidence="2 3" key="1">
    <citation type="submission" date="2019-03" db="EMBL/GenBank/DDBJ databases">
        <title>Metabolic potential of uncultured bacteria and archaea associated with petroleum seepage in deep-sea sediments.</title>
        <authorList>
            <person name="Dong X."/>
            <person name="Hubert C."/>
        </authorList>
    </citation>
    <scope>NUCLEOTIDE SEQUENCE [LARGE SCALE GENOMIC DNA]</scope>
    <source>
        <strain evidence="2">E26_bin6</strain>
    </source>
</reference>
<dbReference type="Proteomes" id="UP000316674">
    <property type="component" value="Unassembled WGS sequence"/>
</dbReference>
<feature type="transmembrane region" description="Helical" evidence="1">
    <location>
        <begin position="169"/>
        <end position="193"/>
    </location>
</feature>
<keyword evidence="1" id="KW-0812">Transmembrane</keyword>
<proteinExistence type="predicted"/>
<evidence type="ECO:0000313" key="2">
    <source>
        <dbReference type="EMBL" id="TEU03541.1"/>
    </source>
</evidence>
<gene>
    <name evidence="2" type="ORF">E3I16_00660</name>
</gene>
<dbReference type="AlphaFoldDB" id="A0A523ZIC4"/>
<sequence>MLRQIANELKRHAPFTSFGAITGIILMAIIVLANVPPETSRTFFYILHPFHVVLSALVTTAMYKQHSKGKVWAVILIGYVGSIGIATLSDAVIPYLGGALLNLEMEFHLGFIEKWWLVNPMALLGITIGYWKPTTKFPHAGHVLLSTWASLFYFTAFGTANWIPLLPFIFLFLFLAVWVPCCMSDIIFPLLFAKED</sequence>
<feature type="transmembrane region" description="Helical" evidence="1">
    <location>
        <begin position="42"/>
        <end position="59"/>
    </location>
</feature>
<evidence type="ECO:0000256" key="1">
    <source>
        <dbReference type="SAM" id="Phobius"/>
    </source>
</evidence>
<dbReference type="EMBL" id="SOHY01000042">
    <property type="protein sequence ID" value="TEU03541.1"/>
    <property type="molecule type" value="Genomic_DNA"/>
</dbReference>
<protein>
    <submittedName>
        <fullName evidence="2">Uncharacterized protein</fullName>
    </submittedName>
</protein>
<keyword evidence="1" id="KW-0472">Membrane</keyword>
<evidence type="ECO:0000313" key="3">
    <source>
        <dbReference type="Proteomes" id="UP000316674"/>
    </source>
</evidence>
<feature type="transmembrane region" description="Helical" evidence="1">
    <location>
        <begin position="12"/>
        <end position="36"/>
    </location>
</feature>